<dbReference type="Pfam" id="PF03279">
    <property type="entry name" value="Lip_A_acyltrans"/>
    <property type="match status" value="1"/>
</dbReference>
<dbReference type="GO" id="GO:0005886">
    <property type="term" value="C:plasma membrane"/>
    <property type="evidence" value="ECO:0007669"/>
    <property type="project" value="UniProtKB-SubCell"/>
</dbReference>
<organism evidence="8">
    <name type="scientific">Caldisericum exile</name>
    <dbReference type="NCBI Taxonomy" id="693075"/>
    <lineage>
        <taxon>Bacteria</taxon>
        <taxon>Pseudomonadati</taxon>
        <taxon>Caldisericota/Cryosericota group</taxon>
        <taxon>Caldisericota</taxon>
        <taxon>Caldisericia</taxon>
        <taxon>Caldisericales</taxon>
        <taxon>Caldisericaceae</taxon>
        <taxon>Caldisericum</taxon>
    </lineage>
</organism>
<accession>A0A7C4Y0L9</accession>
<dbReference type="CDD" id="cd07984">
    <property type="entry name" value="LPLAT_LABLAT-like"/>
    <property type="match status" value="1"/>
</dbReference>
<evidence type="ECO:0000256" key="2">
    <source>
        <dbReference type="ARBA" id="ARBA00022475"/>
    </source>
</evidence>
<sequence>MQSILHKIGKGYSKIMPVSIVHLTAIVLGFFSFLFDRKKRYVFRNLRHITKQNSVRLIFLVLMFYINFALNISDYFIVATKGLEKIKILTPKEELKEKLLQLMDSKGLVIPTAHLGNWEIAGAFAGSLGFRAHGIGLPQVENEVERFYKGLRERYNVIVHPFQGGFLGAYRGVKAGDIATIVSDRDINKDGVCVKFFERSVTFPKGASILAYRTKVRSAFATLVREKGGYKVYFSQAFDIDFNMSESEFSKQYVSKFASTLEKFVKMYPTQWFHFFDYFEEYKCS</sequence>
<comment type="caution">
    <text evidence="8">The sequence shown here is derived from an EMBL/GenBank/DDBJ whole genome shotgun (WGS) entry which is preliminary data.</text>
</comment>
<keyword evidence="2" id="KW-1003">Cell membrane</keyword>
<evidence type="ECO:0000256" key="5">
    <source>
        <dbReference type="ARBA" id="ARBA00023136"/>
    </source>
</evidence>
<keyword evidence="4" id="KW-0808">Transferase</keyword>
<evidence type="ECO:0000256" key="4">
    <source>
        <dbReference type="ARBA" id="ARBA00022679"/>
    </source>
</evidence>
<reference evidence="8" key="1">
    <citation type="journal article" date="2020" name="mSystems">
        <title>Genome- and Community-Level Interaction Insights into Carbon Utilization and Element Cycling Functions of Hydrothermarchaeota in Hydrothermal Sediment.</title>
        <authorList>
            <person name="Zhou Z."/>
            <person name="Liu Y."/>
            <person name="Xu W."/>
            <person name="Pan J."/>
            <person name="Luo Z.H."/>
            <person name="Li M."/>
        </authorList>
    </citation>
    <scope>NUCLEOTIDE SEQUENCE [LARGE SCALE GENOMIC DNA]</scope>
    <source>
        <strain evidence="8">SpSt-794</strain>
    </source>
</reference>
<keyword evidence="5 7" id="KW-0472">Membrane</keyword>
<dbReference type="GO" id="GO:0009247">
    <property type="term" value="P:glycolipid biosynthetic process"/>
    <property type="evidence" value="ECO:0007669"/>
    <property type="project" value="UniProtKB-ARBA"/>
</dbReference>
<keyword evidence="3" id="KW-0997">Cell inner membrane</keyword>
<dbReference type="AlphaFoldDB" id="A0A7C4Y0L9"/>
<keyword evidence="7" id="KW-1133">Transmembrane helix</keyword>
<evidence type="ECO:0000256" key="6">
    <source>
        <dbReference type="ARBA" id="ARBA00023315"/>
    </source>
</evidence>
<dbReference type="GO" id="GO:0016746">
    <property type="term" value="F:acyltransferase activity"/>
    <property type="evidence" value="ECO:0007669"/>
    <property type="project" value="UniProtKB-KW"/>
</dbReference>
<proteinExistence type="predicted"/>
<name>A0A7C4Y0L9_9BACT</name>
<dbReference type="PANTHER" id="PTHR30606">
    <property type="entry name" value="LIPID A BIOSYNTHESIS LAUROYL ACYLTRANSFERASE"/>
    <property type="match status" value="1"/>
</dbReference>
<dbReference type="InterPro" id="IPR004960">
    <property type="entry name" value="LipA_acyltrans"/>
</dbReference>
<feature type="transmembrane region" description="Helical" evidence="7">
    <location>
        <begin position="15"/>
        <end position="36"/>
    </location>
</feature>
<evidence type="ECO:0008006" key="9">
    <source>
        <dbReference type="Google" id="ProtNLM"/>
    </source>
</evidence>
<keyword evidence="7" id="KW-0812">Transmembrane</keyword>
<keyword evidence="6" id="KW-0012">Acyltransferase</keyword>
<protein>
    <recommendedName>
        <fullName evidence="9">Lipid A biosynthesis acyltransferase</fullName>
    </recommendedName>
</protein>
<feature type="transmembrane region" description="Helical" evidence="7">
    <location>
        <begin position="57"/>
        <end position="78"/>
    </location>
</feature>
<comment type="subcellular location">
    <subcellularLocation>
        <location evidence="1">Cell inner membrane</location>
    </subcellularLocation>
</comment>
<evidence type="ECO:0000313" key="8">
    <source>
        <dbReference type="EMBL" id="HGW60435.1"/>
    </source>
</evidence>
<gene>
    <name evidence="8" type="ORF">ENV82_03270</name>
</gene>
<dbReference type="PANTHER" id="PTHR30606:SF10">
    <property type="entry name" value="PHOSPHATIDYLINOSITOL MANNOSIDE ACYLTRANSFERASE"/>
    <property type="match status" value="1"/>
</dbReference>
<dbReference type="EMBL" id="DTHV01000102">
    <property type="protein sequence ID" value="HGW60435.1"/>
    <property type="molecule type" value="Genomic_DNA"/>
</dbReference>
<evidence type="ECO:0000256" key="3">
    <source>
        <dbReference type="ARBA" id="ARBA00022519"/>
    </source>
</evidence>
<evidence type="ECO:0000256" key="1">
    <source>
        <dbReference type="ARBA" id="ARBA00004533"/>
    </source>
</evidence>
<evidence type="ECO:0000256" key="7">
    <source>
        <dbReference type="SAM" id="Phobius"/>
    </source>
</evidence>